<dbReference type="InterPro" id="IPR036465">
    <property type="entry name" value="vWFA_dom_sf"/>
</dbReference>
<reference evidence="1 2" key="1">
    <citation type="submission" date="2024-09" db="EMBL/GenBank/DDBJ databases">
        <title>A chromosome-level genome assembly of Gray's grenadier anchovy, Coilia grayii.</title>
        <authorList>
            <person name="Fu Z."/>
        </authorList>
    </citation>
    <scope>NUCLEOTIDE SEQUENCE [LARGE SCALE GENOMIC DNA]</scope>
    <source>
        <strain evidence="1">G4</strain>
        <tissue evidence="1">Muscle</tissue>
    </source>
</reference>
<organism evidence="1 2">
    <name type="scientific">Coilia grayii</name>
    <name type="common">Gray's grenadier anchovy</name>
    <dbReference type="NCBI Taxonomy" id="363190"/>
    <lineage>
        <taxon>Eukaryota</taxon>
        <taxon>Metazoa</taxon>
        <taxon>Chordata</taxon>
        <taxon>Craniata</taxon>
        <taxon>Vertebrata</taxon>
        <taxon>Euteleostomi</taxon>
        <taxon>Actinopterygii</taxon>
        <taxon>Neopterygii</taxon>
        <taxon>Teleostei</taxon>
        <taxon>Clupei</taxon>
        <taxon>Clupeiformes</taxon>
        <taxon>Clupeoidei</taxon>
        <taxon>Engraulidae</taxon>
        <taxon>Coilinae</taxon>
        <taxon>Coilia</taxon>
    </lineage>
</organism>
<dbReference type="Proteomes" id="UP001591681">
    <property type="component" value="Unassembled WGS sequence"/>
</dbReference>
<sequence>MSVLTGVLLDVSGYMEQSVGDGVKEKGGSWAKSIFKVVDDLIKNDVSESNHVFALGVGGSGGTAVFDMLNTLNRAKPSANPMCSRGSKREILEKALTILERKGAPRVRGWAEMSILLDVVMYEEAVMILDRLQHDPIFTRRFVEECLPDKCKKCGLSDDMVLVGFSALNFVGIPAQELATKDSVKEAVRKGMALGNECALVKVGEQAAVMEAQKALEILRGCVGEQQLTDERVDKLMETVRPFIFGGTPLIEALGRVRDLFSLQQYSDHHKLLFVLSDGQPTDCGTPPLRALAGLGVTIVSCFITHQSISEPLRLYSTERLEWNDPAKFMFRMSTTIATQQIPRTVFVKRGWQIDTENNETRLFCQVNHPDIISDVCDLARNVVCCQDALSDILATVSLDIYINEANQGFGAKEQVGGTCYANATAAALHLAMKRVVGRDGGYPDFFYIRDDLIKRYGTDGANTFEVLQEVCPHYRLQCNKVDVAGALRAVTAKRPVIARFRLTDNEWESFKDFYETHKKGILTRKDIDISKRPSNAILSGHAVVLTSFDSQGLRLMNSWGSNWADGGFFRVQNANILRLEFVDVFWTVNDLRQSEKDAYAREGPRIAAKLMSSLKGLQSAQYRCPLCHMGSKVMCFSGHLLQATCPLCQGSFKPEDSADDLALNLYLTSLCG</sequence>
<keyword evidence="2" id="KW-1185">Reference proteome</keyword>
<protein>
    <submittedName>
        <fullName evidence="1">Uncharacterized protein</fullName>
    </submittedName>
</protein>
<dbReference type="SUPFAM" id="SSF53300">
    <property type="entry name" value="vWA-like"/>
    <property type="match status" value="1"/>
</dbReference>
<comment type="caution">
    <text evidence="1">The sequence shown here is derived from an EMBL/GenBank/DDBJ whole genome shotgun (WGS) entry which is preliminary data.</text>
</comment>
<gene>
    <name evidence="1" type="ORF">ACEWY4_011274</name>
</gene>
<evidence type="ECO:0000313" key="2">
    <source>
        <dbReference type="Proteomes" id="UP001591681"/>
    </source>
</evidence>
<dbReference type="InterPro" id="IPR038765">
    <property type="entry name" value="Papain-like_cys_pep_sf"/>
</dbReference>
<dbReference type="EMBL" id="JBHFQA010000009">
    <property type="protein sequence ID" value="KAL2093962.1"/>
    <property type="molecule type" value="Genomic_DNA"/>
</dbReference>
<dbReference type="AlphaFoldDB" id="A0ABD1K4B5"/>
<dbReference type="SUPFAM" id="SSF54001">
    <property type="entry name" value="Cysteine proteinases"/>
    <property type="match status" value="1"/>
</dbReference>
<accession>A0ABD1K4B5</accession>
<dbReference type="Gene3D" id="3.90.70.10">
    <property type="entry name" value="Cysteine proteinases"/>
    <property type="match status" value="1"/>
</dbReference>
<evidence type="ECO:0000313" key="1">
    <source>
        <dbReference type="EMBL" id="KAL2093962.1"/>
    </source>
</evidence>
<dbReference type="Gene3D" id="3.40.50.410">
    <property type="entry name" value="von Willebrand factor, type A domain"/>
    <property type="match status" value="1"/>
</dbReference>
<proteinExistence type="predicted"/>
<name>A0ABD1K4B5_9TELE</name>